<gene>
    <name evidence="3" type="ORF">B0T17DRAFT_616885</name>
</gene>
<feature type="region of interest" description="Disordered" evidence="1">
    <location>
        <begin position="345"/>
        <end position="370"/>
    </location>
</feature>
<keyword evidence="4" id="KW-1185">Reference proteome</keyword>
<reference evidence="3" key="1">
    <citation type="submission" date="2023-06" db="EMBL/GenBank/DDBJ databases">
        <title>Genome-scale phylogeny and comparative genomics of the fungal order Sordariales.</title>
        <authorList>
            <consortium name="Lawrence Berkeley National Laboratory"/>
            <person name="Hensen N."/>
            <person name="Bonometti L."/>
            <person name="Westerberg I."/>
            <person name="Brannstrom I.O."/>
            <person name="Guillou S."/>
            <person name="Cros-Aarteil S."/>
            <person name="Calhoun S."/>
            <person name="Haridas S."/>
            <person name="Kuo A."/>
            <person name="Mondo S."/>
            <person name="Pangilinan J."/>
            <person name="Riley R."/>
            <person name="LaButti K."/>
            <person name="Andreopoulos B."/>
            <person name="Lipzen A."/>
            <person name="Chen C."/>
            <person name="Yanf M."/>
            <person name="Daum C."/>
            <person name="Ng V."/>
            <person name="Clum A."/>
            <person name="Steindorff A."/>
            <person name="Ohm R."/>
            <person name="Martin F."/>
            <person name="Silar P."/>
            <person name="Natvig D."/>
            <person name="Lalanne C."/>
            <person name="Gautier V."/>
            <person name="Ament-velasquez S.L."/>
            <person name="Kruys A."/>
            <person name="Hutchinson M.I."/>
            <person name="Powell A.J."/>
            <person name="Barry K."/>
            <person name="Miller A.N."/>
            <person name="Grigoriev I.V."/>
            <person name="Debuchy R."/>
            <person name="Gladieux P."/>
            <person name="Thoren M.H."/>
            <person name="Johannesson H."/>
        </authorList>
    </citation>
    <scope>NUCLEOTIDE SEQUENCE</scope>
    <source>
        <strain evidence="3">SMH3391-2</strain>
    </source>
</reference>
<keyword evidence="2" id="KW-0472">Membrane</keyword>
<protein>
    <submittedName>
        <fullName evidence="3">Uncharacterized protein</fullName>
    </submittedName>
</protein>
<evidence type="ECO:0000256" key="2">
    <source>
        <dbReference type="SAM" id="Phobius"/>
    </source>
</evidence>
<feature type="transmembrane region" description="Helical" evidence="2">
    <location>
        <begin position="85"/>
        <end position="104"/>
    </location>
</feature>
<dbReference type="PANTHER" id="PTHR13132:SF29">
    <property type="entry name" value="ALPHA-(1,6)-FUCOSYLTRANSFERASE"/>
    <property type="match status" value="1"/>
</dbReference>
<feature type="compositionally biased region" description="Low complexity" evidence="1">
    <location>
        <begin position="347"/>
        <end position="357"/>
    </location>
</feature>
<accession>A0AA40C4F9</accession>
<dbReference type="Proteomes" id="UP001174934">
    <property type="component" value="Unassembled WGS sequence"/>
</dbReference>
<organism evidence="3 4">
    <name type="scientific">Bombardia bombarda</name>
    <dbReference type="NCBI Taxonomy" id="252184"/>
    <lineage>
        <taxon>Eukaryota</taxon>
        <taxon>Fungi</taxon>
        <taxon>Dikarya</taxon>
        <taxon>Ascomycota</taxon>
        <taxon>Pezizomycotina</taxon>
        <taxon>Sordariomycetes</taxon>
        <taxon>Sordariomycetidae</taxon>
        <taxon>Sordariales</taxon>
        <taxon>Lasiosphaeriaceae</taxon>
        <taxon>Bombardia</taxon>
    </lineage>
</organism>
<sequence>MPPTLDLSRTSHSKMAMSTPRINLRRAASYNHDKGPLSSTSSRFTFNHLVFSPPPSPGLPSLSPPLRKPQKGLAGLMRPSRIIRYTFWAFGAFCIYTVVRWVLYHGGPVSIPVLPAWATGPSDQYEMVAQDDLPDFPTPVAVTDGRGRPRWTVSIPPNHDFPLSISQYTDMCAKCHEVSERVHDLRSQSHGLQQAYLGFRLDSTDANFIDVREAEKAGYLGHGRQHQASGSGLKPSGLVGESNEGIPIEKPVCERSMTFVLESADAGLGKTLLMLWTAYGLAKHEGRAFFIDDTRWAYGSYTEIFQAPPSQKCEPPPRHEMLPCPRQARHLVVSAATAAEIFDTRPAASSTSSTTTALNNNPDTTMTEGGDPLLSSLNLTPAARKATFALTRAGYNALFRLIKEDGDYVDTRVRELMARRMVPNTKGKHNGLIVGVHVRRGDRHPLEYQYRDSYVPLNKYAEVARDAIDRRLTASGDDAAAKQQSFVVLASDDPVVHDAAEFAGWSRPAQLRIKLASKQTSNAQEEAPDRHVMRKFVDETFGWEGGFFAAMFWNLGTRSANGANLAGTIKGFEGAAVRRATSPETIRLRSLMGRAYVMDLAVLADASDVVVCTVSAVGCRLLAVMMGWESAGYNSDANMSANTNAVEDGGWEEAVQD</sequence>
<evidence type="ECO:0000313" key="4">
    <source>
        <dbReference type="Proteomes" id="UP001174934"/>
    </source>
</evidence>
<comment type="caution">
    <text evidence="3">The sequence shown here is derived from an EMBL/GenBank/DDBJ whole genome shotgun (WGS) entry which is preliminary data.</text>
</comment>
<dbReference type="GO" id="GO:0006487">
    <property type="term" value="P:protein N-linked glycosylation"/>
    <property type="evidence" value="ECO:0007669"/>
    <property type="project" value="TreeGrafter"/>
</dbReference>
<evidence type="ECO:0000256" key="1">
    <source>
        <dbReference type="SAM" id="MobiDB-lite"/>
    </source>
</evidence>
<dbReference type="PANTHER" id="PTHR13132">
    <property type="entry name" value="ALPHA- 1,6 -FUCOSYLTRANSFERASE"/>
    <property type="match status" value="1"/>
</dbReference>
<keyword evidence="2" id="KW-0812">Transmembrane</keyword>
<dbReference type="EMBL" id="JAULSR010000003">
    <property type="protein sequence ID" value="KAK0624695.1"/>
    <property type="molecule type" value="Genomic_DNA"/>
</dbReference>
<keyword evidence="2" id="KW-1133">Transmembrane helix</keyword>
<name>A0AA40C4F9_9PEZI</name>
<proteinExistence type="predicted"/>
<dbReference type="AlphaFoldDB" id="A0AA40C4F9"/>
<feature type="compositionally biased region" description="Polar residues" evidence="1">
    <location>
        <begin position="358"/>
        <end position="367"/>
    </location>
</feature>
<dbReference type="GO" id="GO:0046921">
    <property type="term" value="F:alpha-(1-&gt;6)-fucosyltransferase activity"/>
    <property type="evidence" value="ECO:0007669"/>
    <property type="project" value="TreeGrafter"/>
</dbReference>
<evidence type="ECO:0000313" key="3">
    <source>
        <dbReference type="EMBL" id="KAK0624695.1"/>
    </source>
</evidence>